<keyword evidence="2 5" id="KW-0805">Transcription regulation</keyword>
<dbReference type="Pfam" id="PF22754">
    <property type="entry name" value="bHLH-TF_ACT-like_plant"/>
    <property type="match status" value="1"/>
</dbReference>
<dbReference type="GO" id="GO:0003700">
    <property type="term" value="F:DNA-binding transcription factor activity"/>
    <property type="evidence" value="ECO:0007669"/>
    <property type="project" value="InterPro"/>
</dbReference>
<comment type="subcellular location">
    <subcellularLocation>
        <location evidence="1 5">Nucleus</location>
    </subcellularLocation>
</comment>
<dbReference type="GO" id="GO:0000976">
    <property type="term" value="F:transcription cis-regulatory region binding"/>
    <property type="evidence" value="ECO:0007669"/>
    <property type="project" value="TreeGrafter"/>
</dbReference>
<evidence type="ECO:0000313" key="9">
    <source>
        <dbReference type="Proteomes" id="UP000243975"/>
    </source>
</evidence>
<dbReference type="Gramene" id="KVI10798">
    <property type="protein sequence ID" value="KVI10798"/>
    <property type="gene ID" value="Ccrd_010807"/>
</dbReference>
<evidence type="ECO:0000313" key="8">
    <source>
        <dbReference type="EMBL" id="KVI10798.1"/>
    </source>
</evidence>
<dbReference type="Proteomes" id="UP000243975">
    <property type="component" value="Unassembled WGS sequence"/>
</dbReference>
<dbReference type="EMBL" id="LEKV01000998">
    <property type="protein sequence ID" value="KVI10798.1"/>
    <property type="molecule type" value="Genomic_DNA"/>
</dbReference>
<dbReference type="InterPro" id="IPR011598">
    <property type="entry name" value="bHLH_dom"/>
</dbReference>
<evidence type="ECO:0000256" key="3">
    <source>
        <dbReference type="ARBA" id="ARBA00023163"/>
    </source>
</evidence>
<evidence type="ECO:0000256" key="5">
    <source>
        <dbReference type="RuleBase" id="RU369104"/>
    </source>
</evidence>
<dbReference type="Gene3D" id="4.10.280.10">
    <property type="entry name" value="Helix-loop-helix DNA-binding domain"/>
    <property type="match status" value="1"/>
</dbReference>
<dbReference type="InterPro" id="IPR045084">
    <property type="entry name" value="AIB/MYC-like"/>
</dbReference>
<evidence type="ECO:0000259" key="7">
    <source>
        <dbReference type="PROSITE" id="PS50888"/>
    </source>
</evidence>
<dbReference type="OMA" id="YETIDQF"/>
<accession>A0A118K6K5</accession>
<keyword evidence="4 5" id="KW-0539">Nucleus</keyword>
<dbReference type="SMART" id="SM00353">
    <property type="entry name" value="HLH"/>
    <property type="match status" value="1"/>
</dbReference>
<organism evidence="8 9">
    <name type="scientific">Cynara cardunculus var. scolymus</name>
    <name type="common">Globe artichoke</name>
    <name type="synonym">Cynara scolymus</name>
    <dbReference type="NCBI Taxonomy" id="59895"/>
    <lineage>
        <taxon>Eukaryota</taxon>
        <taxon>Viridiplantae</taxon>
        <taxon>Streptophyta</taxon>
        <taxon>Embryophyta</taxon>
        <taxon>Tracheophyta</taxon>
        <taxon>Spermatophyta</taxon>
        <taxon>Magnoliopsida</taxon>
        <taxon>eudicotyledons</taxon>
        <taxon>Gunneridae</taxon>
        <taxon>Pentapetalae</taxon>
        <taxon>asterids</taxon>
        <taxon>campanulids</taxon>
        <taxon>Asterales</taxon>
        <taxon>Asteraceae</taxon>
        <taxon>Carduoideae</taxon>
        <taxon>Cardueae</taxon>
        <taxon>Carduinae</taxon>
        <taxon>Cynara</taxon>
    </lineage>
</organism>
<dbReference type="GO" id="GO:0005634">
    <property type="term" value="C:nucleus"/>
    <property type="evidence" value="ECO:0007669"/>
    <property type="project" value="UniProtKB-SubCell"/>
</dbReference>
<dbReference type="PANTHER" id="PTHR11514">
    <property type="entry name" value="MYC"/>
    <property type="match status" value="1"/>
</dbReference>
<protein>
    <recommendedName>
        <fullName evidence="5">Transcription factor</fullName>
        <shortName evidence="5">bHLH transcription factor</shortName>
    </recommendedName>
    <alternativeName>
        <fullName evidence="5">Basic helix-loop-helix protein</fullName>
    </alternativeName>
</protein>
<dbReference type="Pfam" id="PF00010">
    <property type="entry name" value="HLH"/>
    <property type="match status" value="1"/>
</dbReference>
<feature type="domain" description="BHLH" evidence="7">
    <location>
        <begin position="333"/>
        <end position="382"/>
    </location>
</feature>
<dbReference type="STRING" id="59895.A0A118K6K5"/>
<evidence type="ECO:0000256" key="6">
    <source>
        <dbReference type="SAM" id="MobiDB-lite"/>
    </source>
</evidence>
<dbReference type="InterPro" id="IPR054502">
    <property type="entry name" value="bHLH-TF_ACT-like_plant"/>
</dbReference>
<reference evidence="8 9" key="1">
    <citation type="journal article" date="2016" name="Sci. Rep.">
        <title>The genome sequence of the outbreeding globe artichoke constructed de novo incorporating a phase-aware low-pass sequencing strategy of F1 progeny.</title>
        <authorList>
            <person name="Scaglione D."/>
            <person name="Reyes-Chin-Wo S."/>
            <person name="Acquadro A."/>
            <person name="Froenicke L."/>
            <person name="Portis E."/>
            <person name="Beitel C."/>
            <person name="Tirone M."/>
            <person name="Mauro R."/>
            <person name="Lo Monaco A."/>
            <person name="Mauromicale G."/>
            <person name="Faccioli P."/>
            <person name="Cattivelli L."/>
            <person name="Rieseberg L."/>
            <person name="Michelmore R."/>
            <person name="Lanteri S."/>
        </authorList>
    </citation>
    <scope>NUCLEOTIDE SEQUENCE [LARGE SCALE GENOMIC DNA]</scope>
    <source>
        <strain evidence="8">2C</strain>
    </source>
</reference>
<dbReference type="PROSITE" id="PS50888">
    <property type="entry name" value="BHLH"/>
    <property type="match status" value="1"/>
</dbReference>
<evidence type="ECO:0000256" key="2">
    <source>
        <dbReference type="ARBA" id="ARBA00023015"/>
    </source>
</evidence>
<dbReference type="GO" id="GO:0046983">
    <property type="term" value="F:protein dimerization activity"/>
    <property type="evidence" value="ECO:0007669"/>
    <property type="project" value="InterPro"/>
</dbReference>
<name>A0A118K6K5_CYNCS</name>
<keyword evidence="9" id="KW-1185">Reference proteome</keyword>
<dbReference type="Pfam" id="PF14215">
    <property type="entry name" value="bHLH-MYC_N"/>
    <property type="match status" value="1"/>
</dbReference>
<dbReference type="PANTHER" id="PTHR11514:SF40">
    <property type="entry name" value="TRANSCRIPTION FACTOR BHLH14"/>
    <property type="match status" value="1"/>
</dbReference>
<dbReference type="SUPFAM" id="SSF47459">
    <property type="entry name" value="HLH, helix-loop-helix DNA-binding domain"/>
    <property type="match status" value="1"/>
</dbReference>
<proteinExistence type="predicted"/>
<dbReference type="InterPro" id="IPR025610">
    <property type="entry name" value="MYC/MYB_N"/>
</dbReference>
<sequence length="527" mass="58722">MDDLIVSPSSSSSMVSFPNTTIPHPSATIHQKLQNLLQNQSQPWAYAIFWQTFNDSSNGCVSLSWGDGHFQTNSDVPPTTVLSDSDPDADCRKSLLSEFQALLGPENRHDPEWFYVMSLTTSFTLGDGSVPGSALGSNTLIWLSGVDQLRSLNCERAKEARIHGLETLVCIPTPNGVVEMGSHHVIEESWILPHQVQSLFGRGSSSSPDALPNFFLPTGRTSDHPMKSADNLNNVEHQKNVISFADMLFMAGGLQEEDEGLNVIDFESTTSDHQNIGKLSKNNDTAAMITNTHAETTSEHSDSDCQLVLATRERRIHEKKKGKKTIKPGGRDAPPVNHVEAERQRREKLNQRFYALRSVVPTVSRMDKASLLADAVDYINELKGKVEYLESQLHPPINHHRKTRKVKMEVADTVDNPVQSSSSRSLMYQTQPTIQINKKTTKSNTSGGFWEVEVKMVGEDAMIRVQSENRDLPVAKLMDALREMKAEIRHASMSLMNKIMLQDVVVRIPGAIDEDELKTDLLRRLDS</sequence>
<evidence type="ECO:0000256" key="4">
    <source>
        <dbReference type="ARBA" id="ARBA00023242"/>
    </source>
</evidence>
<gene>
    <name evidence="8" type="ORF">Ccrd_010807</name>
</gene>
<keyword evidence="3 5" id="KW-0804">Transcription</keyword>
<dbReference type="AlphaFoldDB" id="A0A118K6K5"/>
<comment type="caution">
    <text evidence="8">The sequence shown here is derived from an EMBL/GenBank/DDBJ whole genome shotgun (WGS) entry which is preliminary data.</text>
</comment>
<feature type="region of interest" description="Disordered" evidence="6">
    <location>
        <begin position="318"/>
        <end position="345"/>
    </location>
</feature>
<evidence type="ECO:0000256" key="1">
    <source>
        <dbReference type="ARBA" id="ARBA00004123"/>
    </source>
</evidence>
<dbReference type="InterPro" id="IPR036638">
    <property type="entry name" value="HLH_DNA-bd_sf"/>
</dbReference>